<evidence type="ECO:0000313" key="3">
    <source>
        <dbReference type="EMBL" id="GAA0586659.1"/>
    </source>
</evidence>
<dbReference type="EMBL" id="BAAAFZ010000036">
    <property type="protein sequence ID" value="GAA0586659.1"/>
    <property type="molecule type" value="Genomic_DNA"/>
</dbReference>
<proteinExistence type="inferred from homology"/>
<evidence type="ECO:0000259" key="2">
    <source>
        <dbReference type="PROSITE" id="PS51762"/>
    </source>
</evidence>
<dbReference type="Gene3D" id="2.60.120.200">
    <property type="match status" value="1"/>
</dbReference>
<dbReference type="Pfam" id="PF00722">
    <property type="entry name" value="Glyco_hydro_16"/>
    <property type="match status" value="1"/>
</dbReference>
<protein>
    <recommendedName>
        <fullName evidence="2">GH16 domain-containing protein</fullName>
    </recommendedName>
</protein>
<feature type="domain" description="GH16" evidence="2">
    <location>
        <begin position="1"/>
        <end position="234"/>
    </location>
</feature>
<sequence>MPNNALSESFDNGTGALGSAWNVDTSTKGEVKLSGGGAALMEFASGKEAGHGYGTYTVTAKLDGNQPGPAILLWPGDDKWPGQEIDLAEITPDGSGRHYGTVHWNNGGSDAYTARVYDGVSGRSFHDYQLTWEPGRITFRVDGAEKGVVTDHVPADFDHGGMNNTIGFLNNNPNTSLTVSHVDFKPLGGGASAWAPPAGQAALQAAPAETGTPVVPAEASGPVDWAALAAEVMANYEATGSWFI</sequence>
<dbReference type="SUPFAM" id="SSF49899">
    <property type="entry name" value="Concanavalin A-like lectins/glucanases"/>
    <property type="match status" value="1"/>
</dbReference>
<dbReference type="InterPro" id="IPR050546">
    <property type="entry name" value="Glycosyl_Hydrlase_16"/>
</dbReference>
<evidence type="ECO:0000256" key="1">
    <source>
        <dbReference type="ARBA" id="ARBA00006865"/>
    </source>
</evidence>
<dbReference type="PROSITE" id="PS51762">
    <property type="entry name" value="GH16_2"/>
    <property type="match status" value="1"/>
</dbReference>
<dbReference type="InterPro" id="IPR000757">
    <property type="entry name" value="Beta-glucanase-like"/>
</dbReference>
<evidence type="ECO:0000313" key="4">
    <source>
        <dbReference type="Proteomes" id="UP001501588"/>
    </source>
</evidence>
<gene>
    <name evidence="3" type="ORF">GCM10009416_26460</name>
</gene>
<organism evidence="3 4">
    <name type="scientific">Craurococcus roseus</name>
    <dbReference type="NCBI Taxonomy" id="77585"/>
    <lineage>
        <taxon>Bacteria</taxon>
        <taxon>Pseudomonadati</taxon>
        <taxon>Pseudomonadota</taxon>
        <taxon>Alphaproteobacteria</taxon>
        <taxon>Acetobacterales</taxon>
        <taxon>Acetobacteraceae</taxon>
        <taxon>Craurococcus</taxon>
    </lineage>
</organism>
<name>A0ABP3QE34_9PROT</name>
<dbReference type="CDD" id="cd00413">
    <property type="entry name" value="Glyco_hydrolase_16"/>
    <property type="match status" value="1"/>
</dbReference>
<dbReference type="PANTHER" id="PTHR10963:SF55">
    <property type="entry name" value="GLYCOSIDE HYDROLASE FAMILY 16 PROTEIN"/>
    <property type="match status" value="1"/>
</dbReference>
<comment type="caution">
    <text evidence="3">The sequence shown here is derived from an EMBL/GenBank/DDBJ whole genome shotgun (WGS) entry which is preliminary data.</text>
</comment>
<keyword evidence="4" id="KW-1185">Reference proteome</keyword>
<reference evidence="4" key="1">
    <citation type="journal article" date="2019" name="Int. J. Syst. Evol. Microbiol.">
        <title>The Global Catalogue of Microorganisms (GCM) 10K type strain sequencing project: providing services to taxonomists for standard genome sequencing and annotation.</title>
        <authorList>
            <consortium name="The Broad Institute Genomics Platform"/>
            <consortium name="The Broad Institute Genome Sequencing Center for Infectious Disease"/>
            <person name="Wu L."/>
            <person name="Ma J."/>
        </authorList>
    </citation>
    <scope>NUCLEOTIDE SEQUENCE [LARGE SCALE GENOMIC DNA]</scope>
    <source>
        <strain evidence="4">JCM 9933</strain>
    </source>
</reference>
<comment type="similarity">
    <text evidence="1">Belongs to the glycosyl hydrolase 16 family.</text>
</comment>
<accession>A0ABP3QE34</accession>
<dbReference type="InterPro" id="IPR013320">
    <property type="entry name" value="ConA-like_dom_sf"/>
</dbReference>
<dbReference type="Proteomes" id="UP001501588">
    <property type="component" value="Unassembled WGS sequence"/>
</dbReference>
<dbReference type="RefSeq" id="WP_343895787.1">
    <property type="nucleotide sequence ID" value="NZ_BAAAFZ010000036.1"/>
</dbReference>
<dbReference type="PANTHER" id="PTHR10963">
    <property type="entry name" value="GLYCOSYL HYDROLASE-RELATED"/>
    <property type="match status" value="1"/>
</dbReference>